<dbReference type="AlphaFoldDB" id="A0A6A6VSB8"/>
<name>A0A6A6VSB8_9PEZI</name>
<feature type="compositionally biased region" description="Polar residues" evidence="1">
    <location>
        <begin position="27"/>
        <end position="37"/>
    </location>
</feature>
<sequence length="347" mass="38135">MSIKAKHESRAISSSSSLADPPHQEGTRSSTDTSTSPLPGAFEQATDNDEAPEAPIHLKNMSFQDRFSLLTGPLINIVSFPPSPIHTPTVLAVPRALVLRFSPLCASILAASPSSTSITLRNITIPSSALRAILSWLHHTCTTRIAHRIPIPESRLTLIEHYAAAAALDIPEAVRVLYKPLAEYINAKKECVGADFIDRVGACVQRGDKLLRHMVSNLAYVRVRGGVMGGNGEDWAVFLAQRRRLAALLEEAEGVIRGKVEEMGREKRARLRREVEAKGDEGKGGEGGGYQDGGERDGKTYWTDEHGDREKRAAERRARDQDLVENRGGYERVVTDRDLRILGFSTR</sequence>
<dbReference type="EMBL" id="ML996595">
    <property type="protein sequence ID" value="KAF2752769.1"/>
    <property type="molecule type" value="Genomic_DNA"/>
</dbReference>
<keyword evidence="3" id="KW-1185">Reference proteome</keyword>
<dbReference type="Proteomes" id="UP000799437">
    <property type="component" value="Unassembled WGS sequence"/>
</dbReference>
<evidence type="ECO:0000313" key="3">
    <source>
        <dbReference type="Proteomes" id="UP000799437"/>
    </source>
</evidence>
<feature type="compositionally biased region" description="Basic and acidic residues" evidence="1">
    <location>
        <begin position="293"/>
        <end position="321"/>
    </location>
</feature>
<reference evidence="2" key="1">
    <citation type="journal article" date="2020" name="Stud. Mycol.">
        <title>101 Dothideomycetes genomes: a test case for predicting lifestyles and emergence of pathogens.</title>
        <authorList>
            <person name="Haridas S."/>
            <person name="Albert R."/>
            <person name="Binder M."/>
            <person name="Bloem J."/>
            <person name="Labutti K."/>
            <person name="Salamov A."/>
            <person name="Andreopoulos B."/>
            <person name="Baker S."/>
            <person name="Barry K."/>
            <person name="Bills G."/>
            <person name="Bluhm B."/>
            <person name="Cannon C."/>
            <person name="Castanera R."/>
            <person name="Culley D."/>
            <person name="Daum C."/>
            <person name="Ezra D."/>
            <person name="Gonzalez J."/>
            <person name="Henrissat B."/>
            <person name="Kuo A."/>
            <person name="Liang C."/>
            <person name="Lipzen A."/>
            <person name="Lutzoni F."/>
            <person name="Magnuson J."/>
            <person name="Mondo S."/>
            <person name="Nolan M."/>
            <person name="Ohm R."/>
            <person name="Pangilinan J."/>
            <person name="Park H.-J."/>
            <person name="Ramirez L."/>
            <person name="Alfaro M."/>
            <person name="Sun H."/>
            <person name="Tritt A."/>
            <person name="Yoshinaga Y."/>
            <person name="Zwiers L.-H."/>
            <person name="Turgeon B."/>
            <person name="Goodwin S."/>
            <person name="Spatafora J."/>
            <person name="Crous P."/>
            <person name="Grigoriev I."/>
        </authorList>
    </citation>
    <scope>NUCLEOTIDE SEQUENCE</scope>
    <source>
        <strain evidence="2">CBS 121739</strain>
    </source>
</reference>
<dbReference type="RefSeq" id="XP_033595220.1">
    <property type="nucleotide sequence ID" value="XM_033748602.1"/>
</dbReference>
<proteinExistence type="predicted"/>
<accession>A0A6A6VSB8</accession>
<evidence type="ECO:0000313" key="2">
    <source>
        <dbReference type="EMBL" id="KAF2752769.1"/>
    </source>
</evidence>
<protein>
    <submittedName>
        <fullName evidence="2">Uncharacterized protein</fullName>
    </submittedName>
</protein>
<feature type="region of interest" description="Disordered" evidence="1">
    <location>
        <begin position="1"/>
        <end position="46"/>
    </location>
</feature>
<organism evidence="2 3">
    <name type="scientific">Pseudovirgaria hyperparasitica</name>
    <dbReference type="NCBI Taxonomy" id="470096"/>
    <lineage>
        <taxon>Eukaryota</taxon>
        <taxon>Fungi</taxon>
        <taxon>Dikarya</taxon>
        <taxon>Ascomycota</taxon>
        <taxon>Pezizomycotina</taxon>
        <taxon>Dothideomycetes</taxon>
        <taxon>Dothideomycetes incertae sedis</taxon>
        <taxon>Acrospermales</taxon>
        <taxon>Acrospermaceae</taxon>
        <taxon>Pseudovirgaria</taxon>
    </lineage>
</organism>
<evidence type="ECO:0000256" key="1">
    <source>
        <dbReference type="SAM" id="MobiDB-lite"/>
    </source>
</evidence>
<feature type="compositionally biased region" description="Basic and acidic residues" evidence="1">
    <location>
        <begin position="1"/>
        <end position="10"/>
    </location>
</feature>
<feature type="region of interest" description="Disordered" evidence="1">
    <location>
        <begin position="272"/>
        <end position="321"/>
    </location>
</feature>
<dbReference type="GeneID" id="54489656"/>
<gene>
    <name evidence="2" type="ORF">EJ05DRAFT_515431</name>
</gene>
<feature type="compositionally biased region" description="Basic and acidic residues" evidence="1">
    <location>
        <begin position="272"/>
        <end position="284"/>
    </location>
</feature>